<dbReference type="InterPro" id="IPR036277">
    <property type="entry name" value="SMC_hinge_sf"/>
</dbReference>
<feature type="transmembrane region" description="Helical" evidence="1">
    <location>
        <begin position="149"/>
        <end position="166"/>
    </location>
</feature>
<dbReference type="EMBL" id="JACBKZ010000006">
    <property type="protein sequence ID" value="KAF5947702.1"/>
    <property type="molecule type" value="Genomic_DNA"/>
</dbReference>
<dbReference type="GO" id="GO:0051276">
    <property type="term" value="P:chromosome organization"/>
    <property type="evidence" value="ECO:0007669"/>
    <property type="project" value="InterPro"/>
</dbReference>
<sequence length="174" mass="19608">MLKRYPATEKELKEKANQLLSKCEEAVAVENELNARTKDVENVKLDRATELELVQKLKDKIRILLAQLANVDFTYHDPMKNFDRTRVKGVVAKLIKVKDGSTMTALEVGKGNAEVALSLVGYDQELKSAMEYVFGSTFVCKTIDAMREMAFFLLLLCCYVCGHVIFECNIDSTS</sequence>
<reference evidence="3 4" key="2">
    <citation type="submission" date="2020-07" db="EMBL/GenBank/DDBJ databases">
        <title>Genome assembly of wild tea tree DASZ reveals pedigree and selection history of tea varieties.</title>
        <authorList>
            <person name="Zhang W."/>
        </authorList>
    </citation>
    <scope>NUCLEOTIDE SEQUENCE [LARGE SCALE GENOMIC DNA]</scope>
    <source>
        <strain evidence="4">cv. G240</strain>
        <tissue evidence="3">Leaf</tissue>
    </source>
</reference>
<evidence type="ECO:0000256" key="1">
    <source>
        <dbReference type="SAM" id="Phobius"/>
    </source>
</evidence>
<dbReference type="Gene3D" id="3.30.70.1620">
    <property type="match status" value="1"/>
</dbReference>
<gene>
    <name evidence="3" type="ORF">HYC85_013659</name>
</gene>
<comment type="caution">
    <text evidence="3">The sequence shown here is derived from an EMBL/GenBank/DDBJ whole genome shotgun (WGS) entry which is preliminary data.</text>
</comment>
<keyword evidence="4" id="KW-1185">Reference proteome</keyword>
<dbReference type="Proteomes" id="UP000593564">
    <property type="component" value="Unassembled WGS sequence"/>
</dbReference>
<dbReference type="InterPro" id="IPR010935">
    <property type="entry name" value="SMC_hinge"/>
</dbReference>
<dbReference type="AlphaFoldDB" id="A0A7J7H3Y3"/>
<reference evidence="4" key="1">
    <citation type="journal article" date="2020" name="Nat. Commun.">
        <title>Genome assembly of wild tea tree DASZ reveals pedigree and selection history of tea varieties.</title>
        <authorList>
            <person name="Zhang W."/>
            <person name="Zhang Y."/>
            <person name="Qiu H."/>
            <person name="Guo Y."/>
            <person name="Wan H."/>
            <person name="Zhang X."/>
            <person name="Scossa F."/>
            <person name="Alseekh S."/>
            <person name="Zhang Q."/>
            <person name="Wang P."/>
            <person name="Xu L."/>
            <person name="Schmidt M.H."/>
            <person name="Jia X."/>
            <person name="Li D."/>
            <person name="Zhu A."/>
            <person name="Guo F."/>
            <person name="Chen W."/>
            <person name="Ni D."/>
            <person name="Usadel B."/>
            <person name="Fernie A.R."/>
            <person name="Wen W."/>
        </authorList>
    </citation>
    <scope>NUCLEOTIDE SEQUENCE [LARGE SCALE GENOMIC DNA]</scope>
    <source>
        <strain evidence="4">cv. G240</strain>
    </source>
</reference>
<keyword evidence="1" id="KW-1133">Transmembrane helix</keyword>
<dbReference type="SUPFAM" id="SSF75553">
    <property type="entry name" value="Smc hinge domain"/>
    <property type="match status" value="1"/>
</dbReference>
<dbReference type="Pfam" id="PF06470">
    <property type="entry name" value="SMC_hinge"/>
    <property type="match status" value="1"/>
</dbReference>
<evidence type="ECO:0000313" key="4">
    <source>
        <dbReference type="Proteomes" id="UP000593564"/>
    </source>
</evidence>
<dbReference type="GO" id="GO:0005524">
    <property type="term" value="F:ATP binding"/>
    <property type="evidence" value="ECO:0007669"/>
    <property type="project" value="InterPro"/>
</dbReference>
<evidence type="ECO:0000259" key="2">
    <source>
        <dbReference type="Pfam" id="PF06470"/>
    </source>
</evidence>
<name>A0A7J7H3Y3_CAMSI</name>
<keyword evidence="1" id="KW-0472">Membrane</keyword>
<dbReference type="PANTHER" id="PTHR43977">
    <property type="entry name" value="STRUCTURAL MAINTENANCE OF CHROMOSOMES PROTEIN 3"/>
    <property type="match status" value="1"/>
</dbReference>
<keyword evidence="1" id="KW-0812">Transmembrane</keyword>
<organism evidence="3 4">
    <name type="scientific">Camellia sinensis</name>
    <name type="common">Tea plant</name>
    <name type="synonym">Thea sinensis</name>
    <dbReference type="NCBI Taxonomy" id="4442"/>
    <lineage>
        <taxon>Eukaryota</taxon>
        <taxon>Viridiplantae</taxon>
        <taxon>Streptophyta</taxon>
        <taxon>Embryophyta</taxon>
        <taxon>Tracheophyta</taxon>
        <taxon>Spermatophyta</taxon>
        <taxon>Magnoliopsida</taxon>
        <taxon>eudicotyledons</taxon>
        <taxon>Gunneridae</taxon>
        <taxon>Pentapetalae</taxon>
        <taxon>asterids</taxon>
        <taxon>Ericales</taxon>
        <taxon>Theaceae</taxon>
        <taxon>Camellia</taxon>
    </lineage>
</organism>
<protein>
    <recommendedName>
        <fullName evidence="2">SMC hinge domain-containing protein</fullName>
    </recommendedName>
</protein>
<proteinExistence type="predicted"/>
<accession>A0A7J7H3Y3</accession>
<feature type="domain" description="SMC hinge" evidence="2">
    <location>
        <begin position="112"/>
        <end position="149"/>
    </location>
</feature>
<dbReference type="GO" id="GO:0005694">
    <property type="term" value="C:chromosome"/>
    <property type="evidence" value="ECO:0007669"/>
    <property type="project" value="InterPro"/>
</dbReference>
<evidence type="ECO:0000313" key="3">
    <source>
        <dbReference type="EMBL" id="KAF5947702.1"/>
    </source>
</evidence>